<evidence type="ECO:0000256" key="1">
    <source>
        <dbReference type="ARBA" id="ARBA00004196"/>
    </source>
</evidence>
<evidence type="ECO:0008006" key="7">
    <source>
        <dbReference type="Google" id="ProtNLM"/>
    </source>
</evidence>
<keyword evidence="6" id="KW-1185">Reference proteome</keyword>
<dbReference type="Proteomes" id="UP000240760">
    <property type="component" value="Unassembled WGS sequence"/>
</dbReference>
<dbReference type="EMBL" id="KZ679132">
    <property type="protein sequence ID" value="PTB76311.1"/>
    <property type="molecule type" value="Genomic_DNA"/>
</dbReference>
<reference evidence="5 6" key="1">
    <citation type="submission" date="2016-07" db="EMBL/GenBank/DDBJ databases">
        <title>Multiple horizontal gene transfer events from other fungi enriched the ability of initially mycotrophic Trichoderma (Ascomycota) to feed on dead plant biomass.</title>
        <authorList>
            <consortium name="DOE Joint Genome Institute"/>
            <person name="Aerts A."/>
            <person name="Atanasova L."/>
            <person name="Chenthamara K."/>
            <person name="Zhang J."/>
            <person name="Grujic M."/>
            <person name="Henrissat B."/>
            <person name="Kuo A."/>
            <person name="Salamov A."/>
            <person name="Lipzen A."/>
            <person name="Labutti K."/>
            <person name="Barry K."/>
            <person name="Miao Y."/>
            <person name="Rahimi M.J."/>
            <person name="Shen Q."/>
            <person name="Grigoriev I.V."/>
            <person name="Kubicek C.P."/>
            <person name="Druzhinina I.S."/>
        </authorList>
    </citation>
    <scope>NUCLEOTIDE SEQUENCE [LARGE SCALE GENOMIC DNA]</scope>
    <source>
        <strain evidence="5 6">ATCC 18648</strain>
    </source>
</reference>
<sequence length="93" mass="9568">MKSFAIITLFIAGILAVPQPNMKLPRDAVCTGLTSTPQCCATDVLGVADLDCQTPVTDAQSFQAICAAGGQRARCCAIPVAGQDLLCQTPTGL</sequence>
<dbReference type="CDD" id="cd23508">
    <property type="entry name" value="hydrophobin_II"/>
    <property type="match status" value="1"/>
</dbReference>
<gene>
    <name evidence="5" type="ORF">M440DRAFT_1334050</name>
</gene>
<proteinExistence type="inferred from homology"/>
<dbReference type="InterPro" id="IPR010636">
    <property type="entry name" value="Class_II_hydrophobin"/>
</dbReference>
<feature type="signal peptide" evidence="4">
    <location>
        <begin position="1"/>
        <end position="16"/>
    </location>
</feature>
<evidence type="ECO:0000256" key="3">
    <source>
        <dbReference type="ARBA" id="ARBA00023157"/>
    </source>
</evidence>
<dbReference type="PANTHER" id="PTHR42341:SF1">
    <property type="entry name" value="HYDROPHOBIN"/>
    <property type="match status" value="1"/>
</dbReference>
<evidence type="ECO:0000256" key="4">
    <source>
        <dbReference type="SAM" id="SignalP"/>
    </source>
</evidence>
<dbReference type="PANTHER" id="PTHR42341">
    <property type="entry name" value="HYDROPHOBIN"/>
    <property type="match status" value="1"/>
</dbReference>
<dbReference type="STRING" id="983965.A0A2T4C425"/>
<evidence type="ECO:0000256" key="2">
    <source>
        <dbReference type="ARBA" id="ARBA00009576"/>
    </source>
</evidence>
<dbReference type="OrthoDB" id="4500971at2759"/>
<dbReference type="Gene3D" id="3.20.120.10">
    <property type="entry name" value="Hydrophobin"/>
    <property type="match status" value="1"/>
</dbReference>
<evidence type="ECO:0000313" key="6">
    <source>
        <dbReference type="Proteomes" id="UP000240760"/>
    </source>
</evidence>
<accession>A0A2T4C425</accession>
<name>A0A2T4C425_TRILO</name>
<keyword evidence="3" id="KW-1015">Disulfide bond</keyword>
<protein>
    <recommendedName>
        <fullName evidence="7">Hydrophobin</fullName>
    </recommendedName>
</protein>
<dbReference type="AlphaFoldDB" id="A0A2T4C425"/>
<dbReference type="Pfam" id="PF06766">
    <property type="entry name" value="Hydrophobin_2"/>
    <property type="match status" value="1"/>
</dbReference>
<evidence type="ECO:0000313" key="5">
    <source>
        <dbReference type="EMBL" id="PTB76311.1"/>
    </source>
</evidence>
<feature type="chain" id="PRO_5015740911" description="Hydrophobin" evidence="4">
    <location>
        <begin position="17"/>
        <end position="93"/>
    </location>
</feature>
<keyword evidence="4" id="KW-0732">Signal</keyword>
<dbReference type="GO" id="GO:0005576">
    <property type="term" value="C:extracellular region"/>
    <property type="evidence" value="ECO:0007669"/>
    <property type="project" value="InterPro"/>
</dbReference>
<dbReference type="InterPro" id="IPR036686">
    <property type="entry name" value="Class_II_Hydrophobin_sf"/>
</dbReference>
<comment type="similarity">
    <text evidence="2">Belongs to the cerato-ulmin hydrophobin family.</text>
</comment>
<comment type="subcellular location">
    <subcellularLocation>
        <location evidence="1">Cell envelope</location>
    </subcellularLocation>
</comment>
<dbReference type="SUPFAM" id="SSF101751">
    <property type="entry name" value="Hydrophobin II, HfbII"/>
    <property type="match status" value="1"/>
</dbReference>
<organism evidence="5 6">
    <name type="scientific">Trichoderma longibrachiatum ATCC 18648</name>
    <dbReference type="NCBI Taxonomy" id="983965"/>
    <lineage>
        <taxon>Eukaryota</taxon>
        <taxon>Fungi</taxon>
        <taxon>Dikarya</taxon>
        <taxon>Ascomycota</taxon>
        <taxon>Pezizomycotina</taxon>
        <taxon>Sordariomycetes</taxon>
        <taxon>Hypocreomycetidae</taxon>
        <taxon>Hypocreales</taxon>
        <taxon>Hypocreaceae</taxon>
        <taxon>Trichoderma</taxon>
    </lineage>
</organism>